<dbReference type="EMBL" id="AP019297">
    <property type="protein sequence ID" value="BBG95407.1"/>
    <property type="molecule type" value="Genomic_DNA"/>
</dbReference>
<dbReference type="PANTHER" id="PTHR33638">
    <property type="entry name" value="SELENOPROTEIN H"/>
    <property type="match status" value="1"/>
</dbReference>
<accession>A0A4Y1QUC2</accession>
<name>A0A4Y1QUC2_PRUDU</name>
<dbReference type="GO" id="GO:0005794">
    <property type="term" value="C:Golgi apparatus"/>
    <property type="evidence" value="ECO:0007669"/>
    <property type="project" value="TreeGrafter"/>
</dbReference>
<evidence type="ECO:0000313" key="1">
    <source>
        <dbReference type="EMBL" id="BBG95407.1"/>
    </source>
</evidence>
<organism evidence="1">
    <name type="scientific">Prunus dulcis</name>
    <name type="common">Almond</name>
    <name type="synonym">Amygdalus dulcis</name>
    <dbReference type="NCBI Taxonomy" id="3755"/>
    <lineage>
        <taxon>Eukaryota</taxon>
        <taxon>Viridiplantae</taxon>
        <taxon>Streptophyta</taxon>
        <taxon>Embryophyta</taxon>
        <taxon>Tracheophyta</taxon>
        <taxon>Spermatophyta</taxon>
        <taxon>Magnoliopsida</taxon>
        <taxon>eudicotyledons</taxon>
        <taxon>Gunneridae</taxon>
        <taxon>Pentapetalae</taxon>
        <taxon>rosids</taxon>
        <taxon>fabids</taxon>
        <taxon>Rosales</taxon>
        <taxon>Rosaceae</taxon>
        <taxon>Amygdaloideae</taxon>
        <taxon>Amygdaleae</taxon>
        <taxon>Prunus</taxon>
    </lineage>
</organism>
<dbReference type="InterPro" id="IPR052674">
    <property type="entry name" value="SelWTH-like"/>
</dbReference>
<sequence length="142" mass="16228">MVSLVDTILWTFASRNRDSWSSVFVEVSIRHNNIYSNKQCNSFKTRANQVKGGLEKGVPGITVLINPDKPRRGCFEIREEGGETFISLLGMKRPFKPMKDLNMEEIPDLISSSAPLCIILKAFYTHAKKWKSILRLRVIEVE</sequence>
<protein>
    <submittedName>
        <fullName evidence="1">Selenium-binding protein</fullName>
    </submittedName>
</protein>
<gene>
    <name evidence="1" type="ORF">Prudu_003942</name>
</gene>
<dbReference type="AlphaFoldDB" id="A0A4Y1QUC2"/>
<dbReference type="PANTHER" id="PTHR33638:SF1">
    <property type="entry name" value="SELENOPROTEIN H"/>
    <property type="match status" value="1"/>
</dbReference>
<proteinExistence type="predicted"/>
<reference evidence="1" key="1">
    <citation type="journal article" date="2019" name="Science">
        <title>Mutation of a bHLH transcription factor allowed almond domestication.</title>
        <authorList>
            <person name="Sanchez-Perez R."/>
            <person name="Pavan S."/>
            <person name="Mazzeo R."/>
            <person name="Moldovan C."/>
            <person name="Aiese Cigliano R."/>
            <person name="Del Cueto J."/>
            <person name="Ricciardi F."/>
            <person name="Lotti C."/>
            <person name="Ricciardi L."/>
            <person name="Dicenta F."/>
            <person name="Lopez-Marques R.L."/>
            <person name="Lindberg Moller B."/>
        </authorList>
    </citation>
    <scope>NUCLEOTIDE SEQUENCE</scope>
</reference>